<protein>
    <recommendedName>
        <fullName evidence="3">Transposase</fullName>
    </recommendedName>
</protein>
<gene>
    <name evidence="1" type="ORF">DCMF_05160</name>
</gene>
<dbReference type="AlphaFoldDB" id="A0A3G1KQ40"/>
<dbReference type="RefSeq" id="WP_148133437.1">
    <property type="nucleotide sequence ID" value="NZ_CP017634.1"/>
</dbReference>
<dbReference type="EMBL" id="CP017634">
    <property type="protein sequence ID" value="ATW24255.1"/>
    <property type="molecule type" value="Genomic_DNA"/>
</dbReference>
<evidence type="ECO:0000313" key="1">
    <source>
        <dbReference type="EMBL" id="ATW24255.1"/>
    </source>
</evidence>
<accession>A0A3G1KQ40</accession>
<organism evidence="1 2">
    <name type="scientific">Formimonas warabiya</name>
    <dbReference type="NCBI Taxonomy" id="1761012"/>
    <lineage>
        <taxon>Bacteria</taxon>
        <taxon>Bacillati</taxon>
        <taxon>Bacillota</taxon>
        <taxon>Clostridia</taxon>
        <taxon>Eubacteriales</taxon>
        <taxon>Peptococcaceae</taxon>
        <taxon>Candidatus Formimonas</taxon>
    </lineage>
</organism>
<dbReference type="KEGG" id="fwa:DCMF_05160"/>
<proteinExistence type="predicted"/>
<dbReference type="Proteomes" id="UP000323521">
    <property type="component" value="Chromosome"/>
</dbReference>
<evidence type="ECO:0008006" key="3">
    <source>
        <dbReference type="Google" id="ProtNLM"/>
    </source>
</evidence>
<keyword evidence="2" id="KW-1185">Reference proteome</keyword>
<name>A0A3G1KQ40_FORW1</name>
<evidence type="ECO:0000313" key="2">
    <source>
        <dbReference type="Proteomes" id="UP000323521"/>
    </source>
</evidence>
<reference evidence="1 2" key="1">
    <citation type="submission" date="2016-10" db="EMBL/GenBank/DDBJ databases">
        <title>Complete Genome Sequence of Peptococcaceae strain DCMF.</title>
        <authorList>
            <person name="Edwards R.J."/>
            <person name="Holland S.I."/>
            <person name="Deshpande N.P."/>
            <person name="Wong Y.K."/>
            <person name="Ertan H."/>
            <person name="Manefield M."/>
            <person name="Russell T.L."/>
            <person name="Lee M.J."/>
        </authorList>
    </citation>
    <scope>NUCLEOTIDE SEQUENCE [LARGE SCALE GENOMIC DNA]</scope>
    <source>
        <strain evidence="1 2">DCMF</strain>
    </source>
</reference>
<sequence length="69" mass="8265">MKRGIVGRPPVELTYNQIMESHKIYSETRSSRLACKYIKDNYGLVVSHTLLFRRYDKMGLPRIKYDWKI</sequence>